<evidence type="ECO:0000256" key="1">
    <source>
        <dbReference type="ARBA" id="ARBA00022468"/>
    </source>
</evidence>
<dbReference type="PRINTS" id="PR00405">
    <property type="entry name" value="REVINTRACTNG"/>
</dbReference>
<sequence>MDLERDTLFKKLRSKAENKACFDCPSRNPTWASVPYGTYLCLSCAGVHRSLGVHISFVRSTTLDGWSPEQLKLMAIGGNGRARQFFKQHGWDELGADKIEAKYTSRAAQLYRSMLEKEASKLTPAAAMAVASGVVASKEVSELSDFQRMTSEIVSPKAAPAESSLPEPAAVAAAPRVPSARPAVSSSALASKGRLASGKKPAGKLGLGIKKLETKVDESLFDQAPAPAPPPEVKITDPVGGVGSVGSIATTAPAASRFSYAALNEEPPVSNVQRGKDGHLTINNKSSNDFFGNSEMSASGGSSRRGTSEQTASSAAGSGRTVPVVVATSSEAQKKFGNAKAISSKDFQSNSNESDFEKQSRLNKFHGAAAISSSDYFGNGNNEHVDRSAGRVPSGDMDLSAADLVNRLSMQARQDLNSMKEIAGNVSQTLTGFASKFISDIGRGY</sequence>
<evidence type="ECO:0000256" key="6">
    <source>
        <dbReference type="SAM" id="MobiDB-lite"/>
    </source>
</evidence>
<dbReference type="Gene3D" id="1.10.220.150">
    <property type="entry name" value="Arf GTPase activating protein"/>
    <property type="match status" value="1"/>
</dbReference>
<dbReference type="OrthoDB" id="10266696at2759"/>
<protein>
    <recommendedName>
        <fullName evidence="7">Arf-GAP domain-containing protein</fullName>
    </recommendedName>
</protein>
<keyword evidence="2" id="KW-0479">Metal-binding</keyword>
<dbReference type="GO" id="GO:0000139">
    <property type="term" value="C:Golgi membrane"/>
    <property type="evidence" value="ECO:0007669"/>
    <property type="project" value="GOC"/>
</dbReference>
<evidence type="ECO:0000256" key="4">
    <source>
        <dbReference type="ARBA" id="ARBA00022833"/>
    </source>
</evidence>
<reference evidence="8 9" key="1">
    <citation type="submission" date="2017-08" db="EMBL/GenBank/DDBJ databases">
        <title>Acidophilic green algal genome provides insights into adaptation to an acidic environment.</title>
        <authorList>
            <person name="Hirooka S."/>
            <person name="Hirose Y."/>
            <person name="Kanesaki Y."/>
            <person name="Higuchi S."/>
            <person name="Fujiwara T."/>
            <person name="Onuma R."/>
            <person name="Era A."/>
            <person name="Ohbayashi R."/>
            <person name="Uzuka A."/>
            <person name="Nozaki H."/>
            <person name="Yoshikawa H."/>
            <person name="Miyagishima S.Y."/>
        </authorList>
    </citation>
    <scope>NUCLEOTIDE SEQUENCE [LARGE SCALE GENOMIC DNA]</scope>
    <source>
        <strain evidence="8 9">NIES-2499</strain>
    </source>
</reference>
<dbReference type="InterPro" id="IPR038508">
    <property type="entry name" value="ArfGAP_dom_sf"/>
</dbReference>
<dbReference type="InterPro" id="IPR037278">
    <property type="entry name" value="ARFGAP/RecO"/>
</dbReference>
<keyword evidence="4" id="KW-0862">Zinc</keyword>
<dbReference type="GO" id="GO:0005096">
    <property type="term" value="F:GTPase activator activity"/>
    <property type="evidence" value="ECO:0007669"/>
    <property type="project" value="UniProtKB-KW"/>
</dbReference>
<dbReference type="InterPro" id="IPR001164">
    <property type="entry name" value="ArfGAP_dom"/>
</dbReference>
<dbReference type="PANTHER" id="PTHR45686">
    <property type="entry name" value="ADP-RIBOSYLATION FACTOR GTPASE ACTIVATING PROTEIN 3, ISOFORM H-RELATED"/>
    <property type="match status" value="1"/>
</dbReference>
<evidence type="ECO:0000313" key="9">
    <source>
        <dbReference type="Proteomes" id="UP000232323"/>
    </source>
</evidence>
<dbReference type="Pfam" id="PF01412">
    <property type="entry name" value="ArfGap"/>
    <property type="match status" value="1"/>
</dbReference>
<gene>
    <name evidence="8" type="ORF">CEUSTIGMA_g6847.t1</name>
</gene>
<dbReference type="STRING" id="1157962.A0A250X8L8"/>
<dbReference type="PANTHER" id="PTHR45686:SF4">
    <property type="entry name" value="ADP-RIBOSYLATION FACTOR GTPASE ACTIVATING PROTEIN 3, ISOFORM H"/>
    <property type="match status" value="1"/>
</dbReference>
<feature type="domain" description="Arf-GAP" evidence="7">
    <location>
        <begin position="6"/>
        <end position="112"/>
    </location>
</feature>
<evidence type="ECO:0000259" key="7">
    <source>
        <dbReference type="PROSITE" id="PS50115"/>
    </source>
</evidence>
<keyword evidence="9" id="KW-1185">Reference proteome</keyword>
<dbReference type="EMBL" id="BEGY01000042">
    <property type="protein sequence ID" value="GAX79406.1"/>
    <property type="molecule type" value="Genomic_DNA"/>
</dbReference>
<evidence type="ECO:0000256" key="5">
    <source>
        <dbReference type="PROSITE-ProRule" id="PRU00288"/>
    </source>
</evidence>
<comment type="caution">
    <text evidence="8">The sequence shown here is derived from an EMBL/GenBank/DDBJ whole genome shotgun (WGS) entry which is preliminary data.</text>
</comment>
<keyword evidence="1" id="KW-0343">GTPase activation</keyword>
<proteinExistence type="predicted"/>
<organism evidence="8 9">
    <name type="scientific">Chlamydomonas eustigma</name>
    <dbReference type="NCBI Taxonomy" id="1157962"/>
    <lineage>
        <taxon>Eukaryota</taxon>
        <taxon>Viridiplantae</taxon>
        <taxon>Chlorophyta</taxon>
        <taxon>core chlorophytes</taxon>
        <taxon>Chlorophyceae</taxon>
        <taxon>CS clade</taxon>
        <taxon>Chlamydomonadales</taxon>
        <taxon>Chlamydomonadaceae</taxon>
        <taxon>Chlamydomonas</taxon>
    </lineage>
</organism>
<evidence type="ECO:0000313" key="8">
    <source>
        <dbReference type="EMBL" id="GAX79406.1"/>
    </source>
</evidence>
<feature type="region of interest" description="Disordered" evidence="6">
    <location>
        <begin position="269"/>
        <end position="321"/>
    </location>
</feature>
<dbReference type="AlphaFoldDB" id="A0A250X8L8"/>
<evidence type="ECO:0000256" key="2">
    <source>
        <dbReference type="ARBA" id="ARBA00022723"/>
    </source>
</evidence>
<feature type="compositionally biased region" description="Polar residues" evidence="6">
    <location>
        <begin position="281"/>
        <end position="291"/>
    </location>
</feature>
<dbReference type="CDD" id="cd08831">
    <property type="entry name" value="ArfGap_ArfGap2_3_like"/>
    <property type="match status" value="1"/>
</dbReference>
<evidence type="ECO:0000256" key="3">
    <source>
        <dbReference type="ARBA" id="ARBA00022771"/>
    </source>
</evidence>
<dbReference type="SMART" id="SM00105">
    <property type="entry name" value="ArfGap"/>
    <property type="match status" value="1"/>
</dbReference>
<dbReference type="GO" id="GO:0008270">
    <property type="term" value="F:zinc ion binding"/>
    <property type="evidence" value="ECO:0007669"/>
    <property type="project" value="UniProtKB-KW"/>
</dbReference>
<name>A0A250X8L8_9CHLO</name>
<dbReference type="GO" id="GO:0048205">
    <property type="term" value="P:COPI coating of Golgi vesicle"/>
    <property type="evidence" value="ECO:0007669"/>
    <property type="project" value="TreeGrafter"/>
</dbReference>
<dbReference type="Proteomes" id="UP000232323">
    <property type="component" value="Unassembled WGS sequence"/>
</dbReference>
<dbReference type="SUPFAM" id="SSF57863">
    <property type="entry name" value="ArfGap/RecO-like zinc finger"/>
    <property type="match status" value="1"/>
</dbReference>
<keyword evidence="3 5" id="KW-0863">Zinc-finger</keyword>
<feature type="compositionally biased region" description="Low complexity" evidence="6">
    <location>
        <begin position="292"/>
        <end position="305"/>
    </location>
</feature>
<dbReference type="PROSITE" id="PS50115">
    <property type="entry name" value="ARFGAP"/>
    <property type="match status" value="1"/>
</dbReference>
<accession>A0A250X8L8</accession>